<evidence type="ECO:0000256" key="3">
    <source>
        <dbReference type="ARBA" id="ARBA00022598"/>
    </source>
</evidence>
<dbReference type="EC" id="6.5.1.1" evidence="14"/>
<dbReference type="InterPro" id="IPR012309">
    <property type="entry name" value="DNA_ligase_ATP-dep_C"/>
</dbReference>
<feature type="domain" description="ATP-dependent DNA ligase family profile" evidence="17">
    <location>
        <begin position="711"/>
        <end position="850"/>
    </location>
</feature>
<dbReference type="Gene3D" id="3.30.470.30">
    <property type="entry name" value="DNA ligase/mRNA capping enzyme"/>
    <property type="match status" value="1"/>
</dbReference>
<dbReference type="SUPFAM" id="SSF117018">
    <property type="entry name" value="ATP-dependent DNA ligase DNA-binding domain"/>
    <property type="match status" value="1"/>
</dbReference>
<comment type="subcellular location">
    <subcellularLocation>
        <location evidence="1">Nucleus</location>
    </subcellularLocation>
</comment>
<reference evidence="18 19" key="1">
    <citation type="submission" date="2018-03" db="EMBL/GenBank/DDBJ databases">
        <authorList>
            <person name="Fogelqvist J."/>
        </authorList>
    </citation>
    <scope>NUCLEOTIDE SEQUENCE [LARGE SCALE GENOMIC DNA]</scope>
</reference>
<dbReference type="InterPro" id="IPR036599">
    <property type="entry name" value="DNA_ligase_N_sf"/>
</dbReference>
<evidence type="ECO:0000256" key="4">
    <source>
        <dbReference type="ARBA" id="ARBA00022618"/>
    </source>
</evidence>
<dbReference type="SUPFAM" id="SSF56091">
    <property type="entry name" value="DNA ligase/mRNA capping enzyme, catalytic domain"/>
    <property type="match status" value="1"/>
</dbReference>
<sequence length="970" mass="107708">MGDGRPLRVRPVAIDADLVGDIGLDRIERFPEIERHDGRAAAPGACRRRRWGEAGRRQRPKATTAYFGADFVGGTRGPVDETYTSPARDLAKYKMQRSKTCASTQEWKRQPMTARWGIAFVGREQPYSRRYGCASEGGCRSACSQKRSILRQRDLRAGSPMTTTATKKKKQASLASFFSAKGNASEQCAEGDTATDDSAKAVSINAGDRSEPDATVEEPAPKRAKLQGAPADHPEQTSSAKGQKLRRRVIESDDDDGGDARAEADNLQTAERTDSEIDDEGSAGVASDGDEVVESEDDSPVEPSTTKRKSTVSSKKELSASSVPVRVSKYDPIADADWPAGKDLPYIHLARLFNKLENESSRLAKIDLVTNFLRSVIVKTPDALTAVIYLCVNKLGPDYEGLEIGVGDGLLVKVLASSTGRSAKVIQQDLRESGDLGLIAERCRSTQRTIFPPPPLTVMKLLATFRRIASEKPDKKMGSIKQLLVSSRECEARYITRSFQGNLRIGCSLRTVLPSLARACTVTPPLTPEERSEPLNSLEETRLDRSLHWSDTKLSTAIQTATSIVNRVWVEVPNLDKIVSAILAYGVEHLREHCYLTPGIPIKSMLAAPAKSISEVLSNFEGHEFVLEYKYDGERAQIHYLDDGSVQIFSRNAECTTNKYPDLVSMLPRAFKTDVVKSCILDSEVVAFDRLTRKIRPFQILSTRKRKDVTEESIKVDVCVFVFDIIYLNGESLLDYPLVERRSKMRECLAEIDDQLRFVIEKRTSDEADIQTFLDEAVADNCEGLMVKCLDGDAALSHYEPDKRSHAWRKLKKDYLEGLTDSFDLVPIGAYHGKGKRTGSYGGYLLAVYDADSEEFQSVCKIGTGFSDEVLQKLTADMEPHILEVPRSYYRYSDKDVPDVWLDGHQVWEVRAADISISPAHKAAVGIVHDSKGVALRFPRFVQVRPDKRPEDATTSEQIAELYNNQVNRQ</sequence>
<geneLocation type="mitochondrion" evidence="18"/>
<dbReference type="GO" id="GO:0005634">
    <property type="term" value="C:nucleus"/>
    <property type="evidence" value="ECO:0007669"/>
    <property type="project" value="UniProtKB-SubCell"/>
</dbReference>
<evidence type="ECO:0000256" key="10">
    <source>
        <dbReference type="ARBA" id="ARBA00023204"/>
    </source>
</evidence>
<evidence type="ECO:0000256" key="2">
    <source>
        <dbReference type="ARBA" id="ARBA00007572"/>
    </source>
</evidence>
<evidence type="ECO:0000256" key="6">
    <source>
        <dbReference type="ARBA" id="ARBA00022741"/>
    </source>
</evidence>
<dbReference type="GO" id="GO:0006281">
    <property type="term" value="P:DNA repair"/>
    <property type="evidence" value="ECO:0007669"/>
    <property type="project" value="UniProtKB-KW"/>
</dbReference>
<evidence type="ECO:0000313" key="18">
    <source>
        <dbReference type="EMBL" id="SPQ93764.1"/>
    </source>
</evidence>
<evidence type="ECO:0000256" key="15">
    <source>
        <dbReference type="RuleBase" id="RU004196"/>
    </source>
</evidence>
<dbReference type="Gene3D" id="1.10.3260.10">
    <property type="entry name" value="DNA ligase, ATP-dependent, N-terminal domain"/>
    <property type="match status" value="1"/>
</dbReference>
<dbReference type="GO" id="GO:0005524">
    <property type="term" value="F:ATP binding"/>
    <property type="evidence" value="ECO:0007669"/>
    <property type="project" value="UniProtKB-KW"/>
</dbReference>
<dbReference type="InterPro" id="IPR000977">
    <property type="entry name" value="DNA_ligase_ATP-dep"/>
</dbReference>
<dbReference type="GO" id="GO:0006273">
    <property type="term" value="P:lagging strand elongation"/>
    <property type="evidence" value="ECO:0007669"/>
    <property type="project" value="TreeGrafter"/>
</dbReference>
<dbReference type="CDD" id="cd07900">
    <property type="entry name" value="Adenylation_DNA_ligase_I_Euk"/>
    <property type="match status" value="1"/>
</dbReference>
<keyword evidence="11" id="KW-0539">Nucleus</keyword>
<dbReference type="PANTHER" id="PTHR45674:SF4">
    <property type="entry name" value="DNA LIGASE 1"/>
    <property type="match status" value="1"/>
</dbReference>
<dbReference type="GO" id="GO:0005739">
    <property type="term" value="C:mitochondrion"/>
    <property type="evidence" value="ECO:0007669"/>
    <property type="project" value="TreeGrafter"/>
</dbReference>
<dbReference type="GO" id="GO:0003677">
    <property type="term" value="F:DNA binding"/>
    <property type="evidence" value="ECO:0007669"/>
    <property type="project" value="InterPro"/>
</dbReference>
<organism evidence="18 19">
    <name type="scientific">Plasmodiophora brassicae</name>
    <name type="common">Clubroot disease agent</name>
    <dbReference type="NCBI Taxonomy" id="37360"/>
    <lineage>
        <taxon>Eukaryota</taxon>
        <taxon>Sar</taxon>
        <taxon>Rhizaria</taxon>
        <taxon>Endomyxa</taxon>
        <taxon>Phytomyxea</taxon>
        <taxon>Plasmodiophorida</taxon>
        <taxon>Plasmodiophoridae</taxon>
        <taxon>Plasmodiophora</taxon>
    </lineage>
</organism>
<dbReference type="InterPro" id="IPR012340">
    <property type="entry name" value="NA-bd_OB-fold"/>
</dbReference>
<dbReference type="InterPro" id="IPR050191">
    <property type="entry name" value="ATP-dep_DNA_ligase"/>
</dbReference>
<dbReference type="Pfam" id="PF01068">
    <property type="entry name" value="DNA_ligase_A_M"/>
    <property type="match status" value="1"/>
</dbReference>
<evidence type="ECO:0000256" key="13">
    <source>
        <dbReference type="ARBA" id="ARBA00034003"/>
    </source>
</evidence>
<dbReference type="Proteomes" id="UP000290189">
    <property type="component" value="Unassembled WGS sequence"/>
</dbReference>
<dbReference type="PROSITE" id="PS00697">
    <property type="entry name" value="DNA_LIGASE_A1"/>
    <property type="match status" value="1"/>
</dbReference>
<dbReference type="GO" id="GO:0051301">
    <property type="term" value="P:cell division"/>
    <property type="evidence" value="ECO:0007669"/>
    <property type="project" value="UniProtKB-KW"/>
</dbReference>
<dbReference type="InterPro" id="IPR012310">
    <property type="entry name" value="DNA_ligase_ATP-dep_cent"/>
</dbReference>
<dbReference type="FunFam" id="2.40.50.140:FF:000062">
    <property type="entry name" value="DNA ligase"/>
    <property type="match status" value="1"/>
</dbReference>
<evidence type="ECO:0000256" key="1">
    <source>
        <dbReference type="ARBA" id="ARBA00004123"/>
    </source>
</evidence>
<keyword evidence="4" id="KW-0132">Cell division</keyword>
<evidence type="ECO:0000256" key="14">
    <source>
        <dbReference type="RuleBase" id="RU000617"/>
    </source>
</evidence>
<dbReference type="InterPro" id="IPR012308">
    <property type="entry name" value="DNA_ligase_ATP-dep_N"/>
</dbReference>
<keyword evidence="6 14" id="KW-0547">Nucleotide-binding</keyword>
<feature type="compositionally biased region" description="Acidic residues" evidence="16">
    <location>
        <begin position="288"/>
        <end position="300"/>
    </location>
</feature>
<evidence type="ECO:0000256" key="12">
    <source>
        <dbReference type="ARBA" id="ARBA00023306"/>
    </source>
</evidence>
<comment type="similarity">
    <text evidence="2 15">Belongs to the ATP-dependent DNA ligase family.</text>
</comment>
<evidence type="ECO:0000256" key="11">
    <source>
        <dbReference type="ARBA" id="ARBA00023242"/>
    </source>
</evidence>
<evidence type="ECO:0000256" key="8">
    <source>
        <dbReference type="ARBA" id="ARBA00022840"/>
    </source>
</evidence>
<keyword evidence="3 14" id="KW-0436">Ligase</keyword>
<dbReference type="PROSITE" id="PS50160">
    <property type="entry name" value="DNA_LIGASE_A3"/>
    <property type="match status" value="1"/>
</dbReference>
<name>A0A3P3Y120_PLABS</name>
<evidence type="ECO:0000256" key="9">
    <source>
        <dbReference type="ARBA" id="ARBA00023172"/>
    </source>
</evidence>
<keyword evidence="8 14" id="KW-0067">ATP-binding</keyword>
<keyword evidence="18" id="KW-0496">Mitochondrion</keyword>
<evidence type="ECO:0000259" key="17">
    <source>
        <dbReference type="PROSITE" id="PS50160"/>
    </source>
</evidence>
<dbReference type="GO" id="GO:0003910">
    <property type="term" value="F:DNA ligase (ATP) activity"/>
    <property type="evidence" value="ECO:0007669"/>
    <property type="project" value="UniProtKB-EC"/>
</dbReference>
<dbReference type="InterPro" id="IPR016059">
    <property type="entry name" value="DNA_ligase_ATP-dep_CS"/>
</dbReference>
<dbReference type="NCBIfam" id="TIGR00574">
    <property type="entry name" value="dnl1"/>
    <property type="match status" value="1"/>
</dbReference>
<proteinExistence type="inferred from homology"/>
<keyword evidence="5" id="KW-0235">DNA replication</keyword>
<dbReference type="GO" id="GO:0071897">
    <property type="term" value="P:DNA biosynthetic process"/>
    <property type="evidence" value="ECO:0007669"/>
    <property type="project" value="InterPro"/>
</dbReference>
<protein>
    <recommendedName>
        <fullName evidence="14">DNA ligase</fullName>
        <ecNumber evidence="14">6.5.1.1</ecNumber>
    </recommendedName>
</protein>
<dbReference type="Pfam" id="PF04675">
    <property type="entry name" value="DNA_ligase_A_N"/>
    <property type="match status" value="1"/>
</dbReference>
<evidence type="ECO:0000256" key="7">
    <source>
        <dbReference type="ARBA" id="ARBA00022763"/>
    </source>
</evidence>
<dbReference type="GO" id="GO:0006310">
    <property type="term" value="P:DNA recombination"/>
    <property type="evidence" value="ECO:0007669"/>
    <property type="project" value="UniProtKB-KW"/>
</dbReference>
<keyword evidence="7 14" id="KW-0227">DNA damage</keyword>
<dbReference type="CDD" id="cd07969">
    <property type="entry name" value="OBF_DNA_ligase_I"/>
    <property type="match status" value="1"/>
</dbReference>
<dbReference type="AlphaFoldDB" id="A0A3P3Y120"/>
<dbReference type="FunFam" id="3.30.470.30:FF:000002">
    <property type="entry name" value="DNA ligase"/>
    <property type="match status" value="1"/>
</dbReference>
<dbReference type="Gene3D" id="3.30.1490.70">
    <property type="match status" value="1"/>
</dbReference>
<gene>
    <name evidence="18" type="ORF">PLBR_LOCUS979</name>
</gene>
<keyword evidence="10 14" id="KW-0234">DNA repair</keyword>
<evidence type="ECO:0000256" key="5">
    <source>
        <dbReference type="ARBA" id="ARBA00022705"/>
    </source>
</evidence>
<accession>A0A3P3Y120</accession>
<keyword evidence="9 14" id="KW-0233">DNA recombination</keyword>
<feature type="region of interest" description="Disordered" evidence="16">
    <location>
        <begin position="203"/>
        <end position="318"/>
    </location>
</feature>
<dbReference type="PANTHER" id="PTHR45674">
    <property type="entry name" value="DNA LIGASE 1/3 FAMILY MEMBER"/>
    <property type="match status" value="1"/>
</dbReference>
<keyword evidence="12" id="KW-0131">Cell cycle</keyword>
<evidence type="ECO:0000313" key="19">
    <source>
        <dbReference type="Proteomes" id="UP000290189"/>
    </source>
</evidence>
<dbReference type="SUPFAM" id="SSF50249">
    <property type="entry name" value="Nucleic acid-binding proteins"/>
    <property type="match status" value="1"/>
</dbReference>
<evidence type="ECO:0000256" key="16">
    <source>
        <dbReference type="SAM" id="MobiDB-lite"/>
    </source>
</evidence>
<dbReference type="Pfam" id="PF04679">
    <property type="entry name" value="DNA_ligase_A_C"/>
    <property type="match status" value="1"/>
</dbReference>
<dbReference type="Gene3D" id="2.40.50.140">
    <property type="entry name" value="Nucleic acid-binding proteins"/>
    <property type="match status" value="1"/>
</dbReference>
<comment type="catalytic activity">
    <reaction evidence="13 14">
        <text>ATP + (deoxyribonucleotide)n-3'-hydroxyl + 5'-phospho-(deoxyribonucleotide)m = (deoxyribonucleotide)n+m + AMP + diphosphate.</text>
        <dbReference type="EC" id="6.5.1.1"/>
    </reaction>
</comment>
<dbReference type="EMBL" id="OVEO01000002">
    <property type="protein sequence ID" value="SPQ93764.1"/>
    <property type="molecule type" value="Genomic_DNA"/>
</dbReference>